<evidence type="ECO:0000313" key="8">
    <source>
        <dbReference type="Proteomes" id="UP000249922"/>
    </source>
</evidence>
<keyword evidence="8" id="KW-1185">Reference proteome</keyword>
<evidence type="ECO:0000256" key="5">
    <source>
        <dbReference type="ARBA" id="ARBA00023136"/>
    </source>
</evidence>
<sequence>MVELQTARRTRRMTAIGTTTQAGRNDAGAAAGREWQPNLNECRLTHQDAGWPRLAHGRQLPSECIELGPTDLHPQVGSLDTGGDLAADTGRNNAYAAMDLFAVQMGDTADGVLRGMGSISRGVLGAVTYIMLAVLIAVYILIVGFAKIMIAVLLGLAPFAIIMTLFDKTKSHTDRLDDVDAGELRVHHHGNQLLLDLTRVAPAFVPTCDGDPLRQGVRLQFPGWAPRFTRHARRLLRRVGPGRCH</sequence>
<reference evidence="7 8" key="1">
    <citation type="submission" date="2018-06" db="EMBL/GenBank/DDBJ databases">
        <title>Complete genome sequence of Paracoccus mutanolyticus strain RSP-02 isolated from cellulosic waste.</title>
        <authorList>
            <person name="Amrutha R.N."/>
            <person name="Shrivastav A."/>
            <person name="Buddana S.K."/>
            <person name="Deshpande U."/>
            <person name="Prakasham R.S."/>
        </authorList>
    </citation>
    <scope>NUCLEOTIDE SEQUENCE [LARGE SCALE GENOMIC DNA]</scope>
    <source>
        <strain evidence="7 8">RSP-02</strain>
    </source>
</reference>
<feature type="transmembrane region" description="Helical" evidence="6">
    <location>
        <begin position="123"/>
        <end position="142"/>
    </location>
</feature>
<feature type="transmembrane region" description="Helical" evidence="6">
    <location>
        <begin position="148"/>
        <end position="166"/>
    </location>
</feature>
<evidence type="ECO:0000313" key="7">
    <source>
        <dbReference type="EMBL" id="AWX93265.1"/>
    </source>
</evidence>
<name>A0ABM6WRS1_9RHOB</name>
<protein>
    <recommendedName>
        <fullName evidence="9">ABC transmembrane type-1 domain-containing protein</fullName>
    </recommendedName>
</protein>
<dbReference type="Pfam" id="PF04610">
    <property type="entry name" value="TrbL"/>
    <property type="match status" value="1"/>
</dbReference>
<evidence type="ECO:0000256" key="4">
    <source>
        <dbReference type="ARBA" id="ARBA00022989"/>
    </source>
</evidence>
<dbReference type="InterPro" id="IPR007688">
    <property type="entry name" value="Conjugal_tfr_TrbL/VirB6"/>
</dbReference>
<gene>
    <name evidence="7" type="ORF">DPM13_09490</name>
</gene>
<evidence type="ECO:0000256" key="2">
    <source>
        <dbReference type="ARBA" id="ARBA00007802"/>
    </source>
</evidence>
<dbReference type="EMBL" id="CP030239">
    <property type="protein sequence ID" value="AWX93265.1"/>
    <property type="molecule type" value="Genomic_DNA"/>
</dbReference>
<evidence type="ECO:0000256" key="1">
    <source>
        <dbReference type="ARBA" id="ARBA00004141"/>
    </source>
</evidence>
<proteinExistence type="inferred from homology"/>
<evidence type="ECO:0000256" key="6">
    <source>
        <dbReference type="SAM" id="Phobius"/>
    </source>
</evidence>
<organism evidence="7 8">
    <name type="scientific">Paracoccus mutanolyticus</name>
    <dbReference type="NCBI Taxonomy" id="1499308"/>
    <lineage>
        <taxon>Bacteria</taxon>
        <taxon>Pseudomonadati</taxon>
        <taxon>Pseudomonadota</taxon>
        <taxon>Alphaproteobacteria</taxon>
        <taxon>Rhodobacterales</taxon>
        <taxon>Paracoccaceae</taxon>
        <taxon>Paracoccus</taxon>
    </lineage>
</organism>
<comment type="subcellular location">
    <subcellularLocation>
        <location evidence="1">Membrane</location>
        <topology evidence="1">Multi-pass membrane protein</topology>
    </subcellularLocation>
</comment>
<dbReference type="Proteomes" id="UP000249922">
    <property type="component" value="Chromosome"/>
</dbReference>
<accession>A0ABM6WRS1</accession>
<keyword evidence="3 6" id="KW-0812">Transmembrane</keyword>
<keyword evidence="5 6" id="KW-0472">Membrane</keyword>
<keyword evidence="4 6" id="KW-1133">Transmembrane helix</keyword>
<evidence type="ECO:0008006" key="9">
    <source>
        <dbReference type="Google" id="ProtNLM"/>
    </source>
</evidence>
<evidence type="ECO:0000256" key="3">
    <source>
        <dbReference type="ARBA" id="ARBA00022692"/>
    </source>
</evidence>
<comment type="similarity">
    <text evidence="2">Belongs to the TrbL/VirB6 family.</text>
</comment>